<dbReference type="Pfam" id="PF00631">
    <property type="entry name" value="G-gamma"/>
    <property type="match status" value="1"/>
</dbReference>
<evidence type="ECO:0000256" key="4">
    <source>
        <dbReference type="ARBA" id="ARBA00022481"/>
    </source>
</evidence>
<evidence type="ECO:0000256" key="6">
    <source>
        <dbReference type="ARBA" id="ARBA00023139"/>
    </source>
</evidence>
<dbReference type="PANTHER" id="PTHR28189:SF1">
    <property type="entry name" value="GUANINE NUCLEOTIDE-BINDING PROTEIN SUBUNIT GAMMA"/>
    <property type="match status" value="1"/>
</dbReference>
<keyword evidence="6" id="KW-0564">Palmitate</keyword>
<comment type="similarity">
    <text evidence="2">Belongs to the G protein gamma family.</text>
</comment>
<sequence length="86" mass="9805">MVNFGNAGGVRDRANPELKLQRMIQVRDQVLDELNRDRVPASESCARIINYTKNTKDYMIPSSFPDKREDPYNPVVKQSSGCCIIM</sequence>
<protein>
    <recommendedName>
        <fullName evidence="3">Guanine nucleotide-binding protein subunit gamma</fullName>
    </recommendedName>
</protein>
<keyword evidence="7" id="KW-0807">Transducer</keyword>
<dbReference type="EMBL" id="JBBJBU010000008">
    <property type="protein sequence ID" value="KAK7204543.1"/>
    <property type="molecule type" value="Genomic_DNA"/>
</dbReference>
<keyword evidence="9" id="KW-0636">Prenylation</keyword>
<dbReference type="Proteomes" id="UP001498771">
    <property type="component" value="Unassembled WGS sequence"/>
</dbReference>
<proteinExistence type="inferred from homology"/>
<evidence type="ECO:0000256" key="9">
    <source>
        <dbReference type="ARBA" id="ARBA00023289"/>
    </source>
</evidence>
<evidence type="ECO:0000313" key="12">
    <source>
        <dbReference type="Proteomes" id="UP001498771"/>
    </source>
</evidence>
<dbReference type="InterPro" id="IPR036284">
    <property type="entry name" value="GGL_sf"/>
</dbReference>
<dbReference type="InterPro" id="IPR041848">
    <property type="entry name" value="Ste18_fungal"/>
</dbReference>
<evidence type="ECO:0000256" key="5">
    <source>
        <dbReference type="ARBA" id="ARBA00023136"/>
    </source>
</evidence>
<evidence type="ECO:0000256" key="2">
    <source>
        <dbReference type="ARBA" id="ARBA00007431"/>
    </source>
</evidence>
<keyword evidence="5" id="KW-0472">Membrane</keyword>
<name>A0ABR1F617_9ASCO</name>
<dbReference type="Gene3D" id="4.10.260.10">
    <property type="entry name" value="Transducin (heterotrimeric G protein), gamma chain"/>
    <property type="match status" value="1"/>
</dbReference>
<accession>A0ABR1F617</accession>
<dbReference type="GeneID" id="90038576"/>
<feature type="domain" description="G protein gamma" evidence="10">
    <location>
        <begin position="16"/>
        <end position="86"/>
    </location>
</feature>
<evidence type="ECO:0000313" key="11">
    <source>
        <dbReference type="EMBL" id="KAK7204543.1"/>
    </source>
</evidence>
<comment type="subcellular location">
    <subcellularLocation>
        <location evidence="1">Membrane</location>
    </subcellularLocation>
</comment>
<evidence type="ECO:0000256" key="1">
    <source>
        <dbReference type="ARBA" id="ARBA00004370"/>
    </source>
</evidence>
<evidence type="ECO:0000256" key="8">
    <source>
        <dbReference type="ARBA" id="ARBA00023288"/>
    </source>
</evidence>
<dbReference type="InterPro" id="IPR015898">
    <property type="entry name" value="G-protein_gamma-like_dom"/>
</dbReference>
<keyword evidence="4" id="KW-0488">Methylation</keyword>
<dbReference type="SMART" id="SM01224">
    <property type="entry name" value="G_gamma"/>
    <property type="match status" value="1"/>
</dbReference>
<keyword evidence="12" id="KW-1185">Reference proteome</keyword>
<comment type="caution">
    <text evidence="11">The sequence shown here is derived from an EMBL/GenBank/DDBJ whole genome shotgun (WGS) entry which is preliminary data.</text>
</comment>
<evidence type="ECO:0000256" key="3">
    <source>
        <dbReference type="ARBA" id="ARBA00016111"/>
    </source>
</evidence>
<dbReference type="SUPFAM" id="SSF48670">
    <property type="entry name" value="Transducin (heterotrimeric G protein), gamma chain"/>
    <property type="match status" value="1"/>
</dbReference>
<reference evidence="11 12" key="1">
    <citation type="submission" date="2024-03" db="EMBL/GenBank/DDBJ databases">
        <title>Genome-scale model development and genomic sequencing of the oleaginous clade Lipomyces.</title>
        <authorList>
            <consortium name="Lawrence Berkeley National Laboratory"/>
            <person name="Czajka J.J."/>
            <person name="Han Y."/>
            <person name="Kim J."/>
            <person name="Mondo S.J."/>
            <person name="Hofstad B.A."/>
            <person name="Robles A."/>
            <person name="Haridas S."/>
            <person name="Riley R."/>
            <person name="LaButti K."/>
            <person name="Pangilinan J."/>
            <person name="Andreopoulos W."/>
            <person name="Lipzen A."/>
            <person name="Yan J."/>
            <person name="Wang M."/>
            <person name="Ng V."/>
            <person name="Grigoriev I.V."/>
            <person name="Spatafora J.W."/>
            <person name="Magnuson J.K."/>
            <person name="Baker S.E."/>
            <person name="Pomraning K.R."/>
        </authorList>
    </citation>
    <scope>NUCLEOTIDE SEQUENCE [LARGE SCALE GENOMIC DNA]</scope>
    <source>
        <strain evidence="11 12">Phaff 52-87</strain>
    </source>
</reference>
<evidence type="ECO:0000259" key="10">
    <source>
        <dbReference type="SMART" id="SM01224"/>
    </source>
</evidence>
<dbReference type="PANTHER" id="PTHR28189">
    <property type="entry name" value="GUANINE NUCLEOTIDE-BINDING PROTEIN SUBUNIT GAMMA"/>
    <property type="match status" value="1"/>
</dbReference>
<organism evidence="11 12">
    <name type="scientific">Myxozyma melibiosi</name>
    <dbReference type="NCBI Taxonomy" id="54550"/>
    <lineage>
        <taxon>Eukaryota</taxon>
        <taxon>Fungi</taxon>
        <taxon>Dikarya</taxon>
        <taxon>Ascomycota</taxon>
        <taxon>Saccharomycotina</taxon>
        <taxon>Lipomycetes</taxon>
        <taxon>Lipomycetales</taxon>
        <taxon>Lipomycetaceae</taxon>
        <taxon>Myxozyma</taxon>
    </lineage>
</organism>
<keyword evidence="8" id="KW-0449">Lipoprotein</keyword>
<dbReference type="RefSeq" id="XP_064767576.1">
    <property type="nucleotide sequence ID" value="XM_064913064.1"/>
</dbReference>
<evidence type="ECO:0000256" key="7">
    <source>
        <dbReference type="ARBA" id="ARBA00023224"/>
    </source>
</evidence>
<gene>
    <name evidence="11" type="ORF">BZA70DRAFT_281093</name>
</gene>